<feature type="transmembrane region" description="Helical" evidence="8">
    <location>
        <begin position="317"/>
        <end position="336"/>
    </location>
</feature>
<comment type="subcellular location">
    <subcellularLocation>
        <location evidence="1">Cell membrane</location>
        <topology evidence="1">Multi-pass membrane protein</topology>
    </subcellularLocation>
</comment>
<accession>A0A1F7YIK4</accession>
<evidence type="ECO:0000256" key="8">
    <source>
        <dbReference type="SAM" id="Phobius"/>
    </source>
</evidence>
<proteinExistence type="predicted"/>
<dbReference type="EMBL" id="MGGI01000009">
    <property type="protein sequence ID" value="OGM27010.1"/>
    <property type="molecule type" value="Genomic_DNA"/>
</dbReference>
<organism evidence="10 11">
    <name type="scientific">Candidatus Woesebacteria bacterium RIFCSPHIGHO2_01_FULL_39_28</name>
    <dbReference type="NCBI Taxonomy" id="1802496"/>
    <lineage>
        <taxon>Bacteria</taxon>
        <taxon>Candidatus Woeseibacteriota</taxon>
    </lineage>
</organism>
<dbReference type="InterPro" id="IPR038731">
    <property type="entry name" value="RgtA/B/C-like"/>
</dbReference>
<evidence type="ECO:0000256" key="7">
    <source>
        <dbReference type="ARBA" id="ARBA00023136"/>
    </source>
</evidence>
<evidence type="ECO:0000313" key="10">
    <source>
        <dbReference type="EMBL" id="OGM27010.1"/>
    </source>
</evidence>
<feature type="transmembrane region" description="Helical" evidence="8">
    <location>
        <begin position="179"/>
        <end position="206"/>
    </location>
</feature>
<evidence type="ECO:0000259" key="9">
    <source>
        <dbReference type="Pfam" id="PF13231"/>
    </source>
</evidence>
<evidence type="ECO:0000256" key="3">
    <source>
        <dbReference type="ARBA" id="ARBA00022676"/>
    </source>
</evidence>
<dbReference type="InterPro" id="IPR050297">
    <property type="entry name" value="LipidA_mod_glycosyltrf_83"/>
</dbReference>
<dbReference type="GO" id="GO:0005886">
    <property type="term" value="C:plasma membrane"/>
    <property type="evidence" value="ECO:0007669"/>
    <property type="project" value="UniProtKB-SubCell"/>
</dbReference>
<protein>
    <recommendedName>
        <fullName evidence="9">Glycosyltransferase RgtA/B/C/D-like domain-containing protein</fullName>
    </recommendedName>
</protein>
<feature type="transmembrane region" description="Helical" evidence="8">
    <location>
        <begin position="59"/>
        <end position="78"/>
    </location>
</feature>
<dbReference type="Proteomes" id="UP000178851">
    <property type="component" value="Unassembled WGS sequence"/>
</dbReference>
<dbReference type="GO" id="GO:0016763">
    <property type="term" value="F:pentosyltransferase activity"/>
    <property type="evidence" value="ECO:0007669"/>
    <property type="project" value="TreeGrafter"/>
</dbReference>
<evidence type="ECO:0000256" key="6">
    <source>
        <dbReference type="ARBA" id="ARBA00022989"/>
    </source>
</evidence>
<evidence type="ECO:0000256" key="1">
    <source>
        <dbReference type="ARBA" id="ARBA00004651"/>
    </source>
</evidence>
<dbReference type="Pfam" id="PF13231">
    <property type="entry name" value="PMT_2"/>
    <property type="match status" value="1"/>
</dbReference>
<feature type="domain" description="Glycosyltransferase RgtA/B/C/D-like" evidence="9">
    <location>
        <begin position="103"/>
        <end position="232"/>
    </location>
</feature>
<gene>
    <name evidence="10" type="ORF">A2627_02475</name>
</gene>
<feature type="transmembrane region" description="Helical" evidence="8">
    <location>
        <begin position="218"/>
        <end position="236"/>
    </location>
</feature>
<feature type="transmembrane region" description="Helical" evidence="8">
    <location>
        <begin position="348"/>
        <end position="365"/>
    </location>
</feature>
<keyword evidence="2" id="KW-1003">Cell membrane</keyword>
<dbReference type="PANTHER" id="PTHR33908">
    <property type="entry name" value="MANNOSYLTRANSFERASE YKCB-RELATED"/>
    <property type="match status" value="1"/>
</dbReference>
<keyword evidence="3" id="KW-0328">Glycosyltransferase</keyword>
<dbReference type="GO" id="GO:0009103">
    <property type="term" value="P:lipopolysaccharide biosynthetic process"/>
    <property type="evidence" value="ECO:0007669"/>
    <property type="project" value="UniProtKB-ARBA"/>
</dbReference>
<keyword evidence="4" id="KW-0808">Transferase</keyword>
<keyword evidence="6 8" id="KW-1133">Transmembrane helix</keyword>
<keyword evidence="7 8" id="KW-0472">Membrane</keyword>
<feature type="transmembrane region" description="Helical" evidence="8">
    <location>
        <begin position="154"/>
        <end position="173"/>
    </location>
</feature>
<evidence type="ECO:0000256" key="2">
    <source>
        <dbReference type="ARBA" id="ARBA00022475"/>
    </source>
</evidence>
<evidence type="ECO:0000256" key="4">
    <source>
        <dbReference type="ARBA" id="ARBA00022679"/>
    </source>
</evidence>
<reference evidence="10 11" key="1">
    <citation type="journal article" date="2016" name="Nat. Commun.">
        <title>Thousands of microbial genomes shed light on interconnected biogeochemical processes in an aquifer system.</title>
        <authorList>
            <person name="Anantharaman K."/>
            <person name="Brown C.T."/>
            <person name="Hug L.A."/>
            <person name="Sharon I."/>
            <person name="Castelle C.J."/>
            <person name="Probst A.J."/>
            <person name="Thomas B.C."/>
            <person name="Singh A."/>
            <person name="Wilkins M.J."/>
            <person name="Karaoz U."/>
            <person name="Brodie E.L."/>
            <person name="Williams K.H."/>
            <person name="Hubbard S.S."/>
            <person name="Banfield J.F."/>
        </authorList>
    </citation>
    <scope>NUCLEOTIDE SEQUENCE [LARGE SCALE GENOMIC DNA]</scope>
</reference>
<keyword evidence="5 8" id="KW-0812">Transmembrane</keyword>
<feature type="transmembrane region" description="Helical" evidence="8">
    <location>
        <begin position="98"/>
        <end position="119"/>
    </location>
</feature>
<feature type="transmembrane region" description="Helical" evidence="8">
    <location>
        <begin position="125"/>
        <end position="142"/>
    </location>
</feature>
<dbReference type="PANTHER" id="PTHR33908:SF11">
    <property type="entry name" value="MEMBRANE PROTEIN"/>
    <property type="match status" value="1"/>
</dbReference>
<dbReference type="AlphaFoldDB" id="A0A1F7YIK4"/>
<evidence type="ECO:0000313" key="11">
    <source>
        <dbReference type="Proteomes" id="UP000178851"/>
    </source>
</evidence>
<sequence>MRSKKLILLILVLALIVRIWGVNFGLPQKHIIDEQAIVYSVFYAANYKLNAGLYLHAPLLPYILLFEYGCYFIVGRIIGIFSSTNDFAVSYLKDPTTLFLLGRLTGVLFGVGTVFLTYLIGEKFFKKYVGIIAAFLLAFIFLHVKESHYIKEDVIAGFFVLSVYYFSLRIKSYGKLKDYLLAGSLIALAISAKYTSVVVIPAMLIAHFFNKKRKFINLFYAGLFGLLVFLLINLYLVLNFKSTYDWINSQFVGNRISYDLILAGKPAWWWFLLVNIPQGVGAPLFIAAVIGFLFTPILSIVPLTFLFTVDLWTKYKSARLAISLLPFFALATAVIFEKLQTLIKNRKIKLILVPSLMILIIYPSLSGTVKFDFLLTRSDTRKEASNWFTDNIDKDVKVVVEGTFKPEFPSNTNIYILPDRVELSRRINQSKNIGFDATYIKAFQEAVKDQKGFEIISTPRVDMLYDEVTNEEKLLGSAEYYSNLNIDYLVLSSWTNKPNVNKEFQSSIEKYYHLIKEFKPTYEFPLDPHFIEVDYNILDRVDLLGKNIIFGPVISIYQKN</sequence>
<evidence type="ECO:0000256" key="5">
    <source>
        <dbReference type="ARBA" id="ARBA00022692"/>
    </source>
</evidence>
<comment type="caution">
    <text evidence="10">The sequence shown here is derived from an EMBL/GenBank/DDBJ whole genome shotgun (WGS) entry which is preliminary data.</text>
</comment>
<name>A0A1F7YIK4_9BACT</name>
<feature type="transmembrane region" description="Helical" evidence="8">
    <location>
        <begin position="283"/>
        <end position="305"/>
    </location>
</feature>